<keyword evidence="2" id="KW-1185">Reference proteome</keyword>
<comment type="caution">
    <text evidence="1">The sequence shown here is derived from an EMBL/GenBank/DDBJ whole genome shotgun (WGS) entry which is preliminary data.</text>
</comment>
<name>A0ABN7UIU9_GIGMA</name>
<gene>
    <name evidence="1" type="ORF">GMARGA_LOCUS7214</name>
</gene>
<dbReference type="EMBL" id="CAJVQB010003437">
    <property type="protein sequence ID" value="CAG8608060.1"/>
    <property type="molecule type" value="Genomic_DNA"/>
</dbReference>
<sequence>MAIYEEAVQEVYNFRKTNSLISLWSYLWSEWYNEQQWPLWARYENKISILKTTMFVEGHWKVIKRYFPYKFFRPRLDLVVYILTKNNPLPFSKITANQDWQRKTGWIKQLKSEWKTLRFCICKHLVKQKGSITNEFFDREDIDYHNIEEDIDYNNTEEDIDYNNTEEDIDYSNIEEDIDENEYRTKRSQKYSMAKGIKKNFGQINKMIQDVEKYKNRKTLPQT</sequence>
<organism evidence="1 2">
    <name type="scientific">Gigaspora margarita</name>
    <dbReference type="NCBI Taxonomy" id="4874"/>
    <lineage>
        <taxon>Eukaryota</taxon>
        <taxon>Fungi</taxon>
        <taxon>Fungi incertae sedis</taxon>
        <taxon>Mucoromycota</taxon>
        <taxon>Glomeromycotina</taxon>
        <taxon>Glomeromycetes</taxon>
        <taxon>Diversisporales</taxon>
        <taxon>Gigasporaceae</taxon>
        <taxon>Gigaspora</taxon>
    </lineage>
</organism>
<evidence type="ECO:0000313" key="1">
    <source>
        <dbReference type="EMBL" id="CAG8608060.1"/>
    </source>
</evidence>
<evidence type="ECO:0000313" key="2">
    <source>
        <dbReference type="Proteomes" id="UP000789901"/>
    </source>
</evidence>
<protein>
    <submittedName>
        <fullName evidence="1">25140_t:CDS:1</fullName>
    </submittedName>
</protein>
<dbReference type="Proteomes" id="UP000789901">
    <property type="component" value="Unassembled WGS sequence"/>
</dbReference>
<proteinExistence type="predicted"/>
<reference evidence="1 2" key="1">
    <citation type="submission" date="2021-06" db="EMBL/GenBank/DDBJ databases">
        <authorList>
            <person name="Kallberg Y."/>
            <person name="Tangrot J."/>
            <person name="Rosling A."/>
        </authorList>
    </citation>
    <scope>NUCLEOTIDE SEQUENCE [LARGE SCALE GENOMIC DNA]</scope>
    <source>
        <strain evidence="1 2">120-4 pot B 10/14</strain>
    </source>
</reference>
<accession>A0ABN7UIU9</accession>